<organism evidence="3 4">
    <name type="scientific">Celeribacter baekdonensis</name>
    <dbReference type="NCBI Taxonomy" id="875171"/>
    <lineage>
        <taxon>Bacteria</taxon>
        <taxon>Pseudomonadati</taxon>
        <taxon>Pseudomonadota</taxon>
        <taxon>Alphaproteobacteria</taxon>
        <taxon>Rhodobacterales</taxon>
        <taxon>Roseobacteraceae</taxon>
        <taxon>Celeribacter</taxon>
    </lineage>
</organism>
<dbReference type="InterPro" id="IPR005546">
    <property type="entry name" value="Autotransporte_beta"/>
</dbReference>
<dbReference type="EMBL" id="CP028475">
    <property type="protein sequence ID" value="AVW93266.1"/>
    <property type="molecule type" value="Genomic_DNA"/>
</dbReference>
<dbReference type="SMART" id="SM00869">
    <property type="entry name" value="Autotransporter"/>
    <property type="match status" value="1"/>
</dbReference>
<feature type="domain" description="Autotransporter" evidence="2">
    <location>
        <begin position="685"/>
        <end position="938"/>
    </location>
</feature>
<dbReference type="KEGG" id="cbak:DA792_21080"/>
<dbReference type="SUPFAM" id="SSF103515">
    <property type="entry name" value="Autotransporter"/>
    <property type="match status" value="1"/>
</dbReference>
<dbReference type="PROSITE" id="PS51208">
    <property type="entry name" value="AUTOTRANSPORTER"/>
    <property type="match status" value="1"/>
</dbReference>
<feature type="signal peptide" evidence="1">
    <location>
        <begin position="1"/>
        <end position="29"/>
    </location>
</feature>
<name>A0A2R4M7Z2_9RHOB</name>
<reference evidence="3 4" key="1">
    <citation type="submission" date="2018-03" db="EMBL/GenBank/DDBJ databases">
        <title>The Complete Genome of Celeribacter baekdonensis strain LH4, a Thiosulfate-Oxidizing Alphaproteobacterium Isolated from Gulf of Mexico Continental Slope Sediments.</title>
        <authorList>
            <person name="Flood B.E."/>
            <person name="Bailey J.V."/>
            <person name="Leprich D."/>
        </authorList>
    </citation>
    <scope>NUCLEOTIDE SEQUENCE [LARGE SCALE GENOMIC DNA]</scope>
    <source>
        <strain evidence="3 4">LH4</strain>
    </source>
</reference>
<dbReference type="Proteomes" id="UP000241447">
    <property type="component" value="Chromosome"/>
</dbReference>
<evidence type="ECO:0000313" key="3">
    <source>
        <dbReference type="EMBL" id="AVW93266.1"/>
    </source>
</evidence>
<dbReference type="PANTHER" id="PTHR34677">
    <property type="match status" value="1"/>
</dbReference>
<gene>
    <name evidence="3" type="ORF">DA792_21080</name>
</gene>
<dbReference type="InterPro" id="IPR036709">
    <property type="entry name" value="Autotransporte_beta_dom_sf"/>
</dbReference>
<dbReference type="Gene3D" id="2.40.128.130">
    <property type="entry name" value="Autotransporter beta-domain"/>
    <property type="match status" value="1"/>
</dbReference>
<dbReference type="InterPro" id="IPR044048">
    <property type="entry name" value="Big_12"/>
</dbReference>
<dbReference type="Pfam" id="PF19078">
    <property type="entry name" value="Big_12"/>
    <property type="match status" value="4"/>
</dbReference>
<proteinExistence type="predicted"/>
<accession>A0A2R4M7Z2</accession>
<evidence type="ECO:0000256" key="1">
    <source>
        <dbReference type="SAM" id="SignalP"/>
    </source>
</evidence>
<dbReference type="AlphaFoldDB" id="A0A2R4M7Z2"/>
<keyword evidence="1" id="KW-0732">Signal</keyword>
<sequence>MRINHHSVYIGYLALILTTLLALASPAVAFDAPSRGDQSLSLNAFCRLTAFVHNLNGGLASARVSPASGGSTATQAAGGASFFEGSVSGTFPPLSTANLEANCGLADVALLTQQGASGSYAASDFIGFSFEATETGNGDRYAYLAEIRGATGTTVTISQTLVNAAPTVTLGSLSGPDGSGDYTVIATLSENSSDFTSSSLTLTNATATVSGSGSSYSIVLSPIADGVVDVSVQKGAFTDSLGLGNWVASNDVTFSVDFTAPTVSIAAFTGAANGNQTAVITLSEASTDFEVGDLTLTNATATLTGSGTSYTATLTPLADGTVALSVGAGSFTDAAGNDNTASNEVTATFDGTAPTATLGALSGPVAGVYTANLTFSEAVTGLAAAELTVVNATATLSGSGSTYVVNLTPQADGALSVTVPADVAEDAAGNGNTASTTQGATFDGTAPTVTIGALTGPTAGVYTAAITLSEASTDFEVGDLTLTNATATLTGSGTSYTATLTPLADGTVALSVGAGSFTDAAGNDNTASNEVTATFDGTAPTVNITGAPTTVNATTSFTVTITFSEDVTGFESTDITTSNATVSSLAGSGAVYQAHLRAAGSGAITLVVPADAAVDAGNNGNLASNSVNIADVTVEQTQELIASFIQTRANQLIRSQPGLTGFLSGQAQGEFDVNVTRGQGQFNFASNPDDPIWMRAQGSWSSNTTSKSRYMFGALGSHRKVNENLLIGAMLQFDHLSEDTGNASVDGTGWMVGPYFVAKSAGQPLYFEGRLLYGETSNTISPFGTYEDDFDTTRVLAQFKVTGEYAYGSTTTLYPFFDASYVADDQHSYVDSLGNTIPGQDINLGQIEIGLDFKRDIPVISGELTLLGGVSGIWSQTGGSGFASTVSPDYEGGRMRVELGVNRMLSATRTFNAATFYDGIGAGGFESFGVSLGYKMQF</sequence>
<dbReference type="PANTHER" id="PTHR34677:SF3">
    <property type="entry name" value="BACTERIAL IG-LIKE DOMAIN-CONTAINING PROTEIN"/>
    <property type="match status" value="1"/>
</dbReference>
<feature type="chain" id="PRO_5015332118" description="Autotransporter domain-containing protein" evidence="1">
    <location>
        <begin position="30"/>
        <end position="938"/>
    </location>
</feature>
<dbReference type="OrthoDB" id="9773411at2"/>
<evidence type="ECO:0000313" key="4">
    <source>
        <dbReference type="Proteomes" id="UP000241447"/>
    </source>
</evidence>
<protein>
    <recommendedName>
        <fullName evidence="2">Autotransporter domain-containing protein</fullName>
    </recommendedName>
</protein>
<dbReference type="RefSeq" id="WP_107722521.1">
    <property type="nucleotide sequence ID" value="NZ_CP028475.1"/>
</dbReference>
<evidence type="ECO:0000259" key="2">
    <source>
        <dbReference type="PROSITE" id="PS51208"/>
    </source>
</evidence>